<dbReference type="AlphaFoldDB" id="Q7ARN9"/>
<dbReference type="InterPro" id="IPR007296">
    <property type="entry name" value="DUF403"/>
</dbReference>
<name>Q7ARN9_MYCLR</name>
<feature type="domain" description="Transglutaminase-like" evidence="1">
    <location>
        <begin position="427"/>
        <end position="501"/>
    </location>
</feature>
<reference evidence="2" key="2">
    <citation type="submission" date="1997-05" db="EMBL/GenBank/DDBJ databases">
        <authorList>
            <person name="Barrell B.G."/>
            <person name="Rajandream M.A."/>
        </authorList>
    </citation>
    <scope>NUCLEOTIDE SEQUENCE</scope>
</reference>
<dbReference type="Gene3D" id="3.10.620.30">
    <property type="match status" value="1"/>
</dbReference>
<dbReference type="SUPFAM" id="SSF54001">
    <property type="entry name" value="Cysteine proteinases"/>
    <property type="match status" value="1"/>
</dbReference>
<reference evidence="2" key="3">
    <citation type="submission" date="1998-05" db="EMBL/GenBank/DDBJ databases">
        <authorList>
            <person name="Devlin K."/>
            <person name="Churcher C.M."/>
        </authorList>
    </citation>
    <scope>NUCLEOTIDE SEQUENCE</scope>
</reference>
<dbReference type="InterPro" id="IPR038765">
    <property type="entry name" value="Papain-like_cys_pep_sf"/>
</dbReference>
<dbReference type="Pfam" id="PF04168">
    <property type="entry name" value="Alpha-E"/>
    <property type="match status" value="1"/>
</dbReference>
<evidence type="ECO:0000313" key="2">
    <source>
        <dbReference type="EMBL" id="CAA19100.1"/>
    </source>
</evidence>
<proteinExistence type="predicted"/>
<organism evidence="2">
    <name type="scientific">Mycobacterium leprae</name>
    <dbReference type="NCBI Taxonomy" id="1769"/>
    <lineage>
        <taxon>Bacteria</taxon>
        <taxon>Bacillati</taxon>
        <taxon>Actinomycetota</taxon>
        <taxon>Actinomycetes</taxon>
        <taxon>Mycobacteriales</taxon>
        <taxon>Mycobacteriaceae</taxon>
        <taxon>Mycobacterium</taxon>
    </lineage>
</organism>
<dbReference type="PANTHER" id="PTHR33490:SF7">
    <property type="entry name" value="BLR2979 PROTEIN"/>
    <property type="match status" value="1"/>
</dbReference>
<dbReference type="Pfam" id="PF01841">
    <property type="entry name" value="Transglut_core"/>
    <property type="match status" value="1"/>
</dbReference>
<reference evidence="2" key="1">
    <citation type="journal article" date="1993" name="Mol. Microbiol.">
        <title>Use of an ordered cosmid library to deduce the genomic organization of Mycobacterium leprae.</title>
        <authorList>
            <person name="Eiglmeier K."/>
            <person name="Honore N."/>
            <person name="Woods S.A."/>
            <person name="Caudron B."/>
            <person name="Cole S.T."/>
        </authorList>
    </citation>
    <scope>NUCLEOTIDE SEQUENCE</scope>
</reference>
<dbReference type="InterPro" id="IPR002931">
    <property type="entry name" value="Transglutaminase-like"/>
</dbReference>
<sequence length="553" mass="61026">MDGARQCRVVTDAAVCIGPGDVWAVPRTGQTGQSSESSELADDIKFAPVHATTLALSQVAAESVVRDVDLTMTNIGKRIERREWLTSLLEAISSKDRSRAAEQTIIESTQMACESSVIYLRHNLRAVNVATVAELVLFEVENPRLLVYPLERLRTDLWQLPGASGSSRAERLADDISIRLRRLDPADFDVVTANGERAKLAGLLTGIHNGLLDPTDVTTATQLSLPGEMQPMWVPDQRWVMLSCHMKWTQLTSRRYRVSHRTEYRYSDVVTSSYGRGFLTPCDSLRQRCVDHRLHIVPVPADSSISRDSYGNISSYFHVTEPHCTLTVTSESIVDVYPTPPELFTSGPASAPWEAARPTGRRGVLATEFTLDLNPPEITDEVRQYAAPSFEPQRPLIEVLRDLTTRIYADFTYRSGSTTISTGVNEVLLAREGVCQDFARLAIACLRANGLAASYVSGYLATDPPPGKDRMVGIDVTHAWASVWTPQQSGQCEWLGLDPTNDQLVDERYIVVGQGRDYVNVPPLRGIIYTNSENSVIDVAVDVAPCEGDALYA</sequence>
<dbReference type="Pfam" id="PF08379">
    <property type="entry name" value="Bact_transglu_N"/>
    <property type="match status" value="1"/>
</dbReference>
<dbReference type="SMART" id="SM00460">
    <property type="entry name" value="TGc"/>
    <property type="match status" value="1"/>
</dbReference>
<gene>
    <name evidence="2" type="primary">MLCB1259.25</name>
</gene>
<protein>
    <submittedName>
        <fullName evidence="2">Uncharacterized protein MLCB1259.25</fullName>
    </submittedName>
</protein>
<dbReference type="EMBL" id="AL023591">
    <property type="protein sequence ID" value="CAA19100.1"/>
    <property type="molecule type" value="Genomic_DNA"/>
</dbReference>
<dbReference type="InterPro" id="IPR013589">
    <property type="entry name" value="Bac_transglu_N"/>
</dbReference>
<evidence type="ECO:0000259" key="1">
    <source>
        <dbReference type="SMART" id="SM00460"/>
    </source>
</evidence>
<dbReference type="PANTHER" id="PTHR33490">
    <property type="entry name" value="BLR5614 PROTEIN-RELATED"/>
    <property type="match status" value="1"/>
</dbReference>
<accession>Q7ARN9</accession>